<reference evidence="1 2" key="2">
    <citation type="journal article" date="2022" name="Mol. Ecol. Resour.">
        <title>The genomes of chicory, endive, great burdock and yacon provide insights into Asteraceae paleo-polyploidization history and plant inulin production.</title>
        <authorList>
            <person name="Fan W."/>
            <person name="Wang S."/>
            <person name="Wang H."/>
            <person name="Wang A."/>
            <person name="Jiang F."/>
            <person name="Liu H."/>
            <person name="Zhao H."/>
            <person name="Xu D."/>
            <person name="Zhang Y."/>
        </authorList>
    </citation>
    <scope>NUCLEOTIDE SEQUENCE [LARGE SCALE GENOMIC DNA]</scope>
    <source>
        <strain evidence="2">cv. Yunnan</strain>
        <tissue evidence="1">Leaves</tissue>
    </source>
</reference>
<keyword evidence="2" id="KW-1185">Reference proteome</keyword>
<sequence length="218" mass="24994">MYDLARLKELDATKLKPNVNVEEVSKEVYSSDAADASIKASEESKATSFKNMPKSSSRIVDSFDVGIENFSSETLKEKITSWRYDDGIQMLTTYPKGCDFENYVRRMSKDGSNAFKKNPKVPRRRLTKLKYNIQVAIARRIVRSKAPSQFQENNELLSKIQGQNDGVKVSRTTIRKLKWKMYMKTVCSNQNCTEIEDKPENSIGNPKSLLPEQILEYE</sequence>
<accession>A0ACB9A3I7</accession>
<evidence type="ECO:0000313" key="2">
    <source>
        <dbReference type="Proteomes" id="UP001056120"/>
    </source>
</evidence>
<protein>
    <submittedName>
        <fullName evidence="1">Uncharacterized protein</fullName>
    </submittedName>
</protein>
<proteinExistence type="predicted"/>
<dbReference type="Proteomes" id="UP001056120">
    <property type="component" value="Linkage Group LG25"/>
</dbReference>
<evidence type="ECO:0000313" key="1">
    <source>
        <dbReference type="EMBL" id="KAI3704199.1"/>
    </source>
</evidence>
<gene>
    <name evidence="1" type="ORF">L1987_74414</name>
</gene>
<dbReference type="EMBL" id="CM042042">
    <property type="protein sequence ID" value="KAI3704199.1"/>
    <property type="molecule type" value="Genomic_DNA"/>
</dbReference>
<comment type="caution">
    <text evidence="1">The sequence shown here is derived from an EMBL/GenBank/DDBJ whole genome shotgun (WGS) entry which is preliminary data.</text>
</comment>
<organism evidence="1 2">
    <name type="scientific">Smallanthus sonchifolius</name>
    <dbReference type="NCBI Taxonomy" id="185202"/>
    <lineage>
        <taxon>Eukaryota</taxon>
        <taxon>Viridiplantae</taxon>
        <taxon>Streptophyta</taxon>
        <taxon>Embryophyta</taxon>
        <taxon>Tracheophyta</taxon>
        <taxon>Spermatophyta</taxon>
        <taxon>Magnoliopsida</taxon>
        <taxon>eudicotyledons</taxon>
        <taxon>Gunneridae</taxon>
        <taxon>Pentapetalae</taxon>
        <taxon>asterids</taxon>
        <taxon>campanulids</taxon>
        <taxon>Asterales</taxon>
        <taxon>Asteraceae</taxon>
        <taxon>Asteroideae</taxon>
        <taxon>Heliantheae alliance</taxon>
        <taxon>Millerieae</taxon>
        <taxon>Smallanthus</taxon>
    </lineage>
</organism>
<reference evidence="2" key="1">
    <citation type="journal article" date="2022" name="Mol. Ecol. Resour.">
        <title>The genomes of chicory, endive, great burdock and yacon provide insights into Asteraceae palaeo-polyploidization history and plant inulin production.</title>
        <authorList>
            <person name="Fan W."/>
            <person name="Wang S."/>
            <person name="Wang H."/>
            <person name="Wang A."/>
            <person name="Jiang F."/>
            <person name="Liu H."/>
            <person name="Zhao H."/>
            <person name="Xu D."/>
            <person name="Zhang Y."/>
        </authorList>
    </citation>
    <scope>NUCLEOTIDE SEQUENCE [LARGE SCALE GENOMIC DNA]</scope>
    <source>
        <strain evidence="2">cv. Yunnan</strain>
    </source>
</reference>
<name>A0ACB9A3I7_9ASTR</name>